<dbReference type="NCBIfam" id="TIGR01143">
    <property type="entry name" value="murF"/>
    <property type="match status" value="1"/>
</dbReference>
<feature type="domain" description="Mur ligase N-terminal catalytic" evidence="12">
    <location>
        <begin position="29"/>
        <end position="105"/>
    </location>
</feature>
<keyword evidence="16" id="KW-1185">Reference proteome</keyword>
<comment type="pathway">
    <text evidence="10 11">Cell wall biogenesis; peptidoglycan biosynthesis.</text>
</comment>
<keyword evidence="3 10" id="KW-0132">Cell division</keyword>
<dbReference type="EMBL" id="AP025564">
    <property type="protein sequence ID" value="BDE96744.1"/>
    <property type="molecule type" value="Genomic_DNA"/>
</dbReference>
<evidence type="ECO:0000256" key="2">
    <source>
        <dbReference type="ARBA" id="ARBA00022598"/>
    </source>
</evidence>
<sequence length="477" mass="49843">MRLNSKQICEYTGGRVLVEPIDASKLACGITWDSRTVELDDLYVALPGEKVDGHDFVAAALRAGAAAALVQEAPDEATRLLASEMGAAVIEVSSTFAAVTDLARAWRGYLRGHIVGLTGSTGKTTTKNLVRDVVAASFSVAATQGNQNNELGVPKTLLSADPETEVVVVEMGMRGLGQIAELCEFVKPDMGLITNIGESHIELLGSRENIARAKAELIEALPSGTGCAFLNASDEFTPFVLECAEAQARSLGVWRYDGSAAEADETADAYATDVRLDDEGRPRFTLHVAGEEAACELNLRGLHNVHNACAAASVGARLGMDAATIASALAAAQPEAGRQHVIRARAGFTIVDDAYNANPDSMRASLAMFSSLATSGKRVAVLGDMGELGDYAVACHEGVGRAAAASGLDYLVCIGELSAHIARAAREAGMDADTVFETDSIPGVLGELDNLLEPGDTVLVKASHFMGLERVVGGLVN</sequence>
<evidence type="ECO:0000256" key="6">
    <source>
        <dbReference type="ARBA" id="ARBA00022960"/>
    </source>
</evidence>
<keyword evidence="1 10" id="KW-0963">Cytoplasm</keyword>
<dbReference type="HAMAP" id="MF_02019">
    <property type="entry name" value="MurF"/>
    <property type="match status" value="1"/>
</dbReference>
<evidence type="ECO:0000259" key="12">
    <source>
        <dbReference type="Pfam" id="PF01225"/>
    </source>
</evidence>
<evidence type="ECO:0000313" key="16">
    <source>
        <dbReference type="Proteomes" id="UP001320544"/>
    </source>
</evidence>
<comment type="subcellular location">
    <subcellularLocation>
        <location evidence="10 11">Cytoplasm</location>
    </subcellularLocation>
</comment>
<evidence type="ECO:0000256" key="4">
    <source>
        <dbReference type="ARBA" id="ARBA00022741"/>
    </source>
</evidence>
<keyword evidence="4 10" id="KW-0547">Nucleotide-binding</keyword>
<evidence type="ECO:0000256" key="9">
    <source>
        <dbReference type="ARBA" id="ARBA00023316"/>
    </source>
</evidence>
<evidence type="ECO:0000256" key="3">
    <source>
        <dbReference type="ARBA" id="ARBA00022618"/>
    </source>
</evidence>
<proteinExistence type="inferred from homology"/>
<name>A0ABM7WK44_9ACTN</name>
<evidence type="ECO:0000256" key="1">
    <source>
        <dbReference type="ARBA" id="ARBA00022490"/>
    </source>
</evidence>
<evidence type="ECO:0000256" key="7">
    <source>
        <dbReference type="ARBA" id="ARBA00022984"/>
    </source>
</evidence>
<comment type="function">
    <text evidence="10 11">Involved in cell wall formation. Catalyzes the final step in the synthesis of UDP-N-acetylmuramoyl-pentapeptide, the precursor of murein.</text>
</comment>
<keyword evidence="5 10" id="KW-0067">ATP-binding</keyword>
<dbReference type="Gene3D" id="3.90.190.20">
    <property type="entry name" value="Mur ligase, C-terminal domain"/>
    <property type="match status" value="1"/>
</dbReference>
<keyword evidence="6 10" id="KW-0133">Cell shape</keyword>
<dbReference type="InterPro" id="IPR036565">
    <property type="entry name" value="Mur-like_cat_sf"/>
</dbReference>
<evidence type="ECO:0000256" key="10">
    <source>
        <dbReference type="HAMAP-Rule" id="MF_02019"/>
    </source>
</evidence>
<evidence type="ECO:0000256" key="8">
    <source>
        <dbReference type="ARBA" id="ARBA00023306"/>
    </source>
</evidence>
<dbReference type="GO" id="GO:0016874">
    <property type="term" value="F:ligase activity"/>
    <property type="evidence" value="ECO:0007669"/>
    <property type="project" value="UniProtKB-KW"/>
</dbReference>
<keyword evidence="8 10" id="KW-0131">Cell cycle</keyword>
<dbReference type="EC" id="6.3.2.10" evidence="10 11"/>
<keyword evidence="9 10" id="KW-0961">Cell wall biogenesis/degradation</keyword>
<dbReference type="InterPro" id="IPR000713">
    <property type="entry name" value="Mur_ligase_N"/>
</dbReference>
<keyword evidence="2 10" id="KW-0436">Ligase</keyword>
<dbReference type="InterPro" id="IPR013221">
    <property type="entry name" value="Mur_ligase_cen"/>
</dbReference>
<organism evidence="15 16">
    <name type="scientific">Raoultibacter timonensis</name>
    <dbReference type="NCBI Taxonomy" id="1907662"/>
    <lineage>
        <taxon>Bacteria</taxon>
        <taxon>Bacillati</taxon>
        <taxon>Actinomycetota</taxon>
        <taxon>Coriobacteriia</taxon>
        <taxon>Eggerthellales</taxon>
        <taxon>Eggerthellaceae</taxon>
        <taxon>Raoultibacter</taxon>
    </lineage>
</organism>
<dbReference type="Gene3D" id="3.40.1190.10">
    <property type="entry name" value="Mur-like, catalytic domain"/>
    <property type="match status" value="1"/>
</dbReference>
<evidence type="ECO:0000259" key="13">
    <source>
        <dbReference type="Pfam" id="PF02875"/>
    </source>
</evidence>
<dbReference type="Proteomes" id="UP001320544">
    <property type="component" value="Chromosome"/>
</dbReference>
<feature type="domain" description="Mur ligase C-terminal" evidence="13">
    <location>
        <begin position="337"/>
        <end position="463"/>
    </location>
</feature>
<dbReference type="Pfam" id="PF02875">
    <property type="entry name" value="Mur_ligase_C"/>
    <property type="match status" value="1"/>
</dbReference>
<dbReference type="InterPro" id="IPR005863">
    <property type="entry name" value="UDP-N-AcMur_synth"/>
</dbReference>
<dbReference type="SUPFAM" id="SSF53244">
    <property type="entry name" value="MurD-like peptide ligases, peptide-binding domain"/>
    <property type="match status" value="1"/>
</dbReference>
<keyword evidence="7 10" id="KW-0573">Peptidoglycan synthesis</keyword>
<feature type="binding site" evidence="10">
    <location>
        <begin position="119"/>
        <end position="125"/>
    </location>
    <ligand>
        <name>ATP</name>
        <dbReference type="ChEBI" id="CHEBI:30616"/>
    </ligand>
</feature>
<evidence type="ECO:0000259" key="14">
    <source>
        <dbReference type="Pfam" id="PF08245"/>
    </source>
</evidence>
<evidence type="ECO:0000256" key="11">
    <source>
        <dbReference type="RuleBase" id="RU004136"/>
    </source>
</evidence>
<dbReference type="PANTHER" id="PTHR43024">
    <property type="entry name" value="UDP-N-ACETYLMURAMOYL-TRIPEPTIDE--D-ALANYL-D-ALANINE LIGASE"/>
    <property type="match status" value="1"/>
</dbReference>
<dbReference type="PANTHER" id="PTHR43024:SF1">
    <property type="entry name" value="UDP-N-ACETYLMURAMOYL-TRIPEPTIDE--D-ALANYL-D-ALANINE LIGASE"/>
    <property type="match status" value="1"/>
</dbReference>
<dbReference type="SUPFAM" id="SSF63418">
    <property type="entry name" value="MurE/MurF N-terminal domain"/>
    <property type="match status" value="1"/>
</dbReference>
<dbReference type="SUPFAM" id="SSF53623">
    <property type="entry name" value="MurD-like peptide ligases, catalytic domain"/>
    <property type="match status" value="1"/>
</dbReference>
<evidence type="ECO:0000256" key="5">
    <source>
        <dbReference type="ARBA" id="ARBA00022840"/>
    </source>
</evidence>
<evidence type="ECO:0000313" key="15">
    <source>
        <dbReference type="EMBL" id="BDE96744.1"/>
    </source>
</evidence>
<feature type="domain" description="Mur ligase central" evidence="14">
    <location>
        <begin position="118"/>
        <end position="314"/>
    </location>
</feature>
<comment type="similarity">
    <text evidence="10">Belongs to the MurCDEF family. MurF subfamily.</text>
</comment>
<dbReference type="Gene3D" id="3.40.1390.10">
    <property type="entry name" value="MurE/MurF, N-terminal domain"/>
    <property type="match status" value="1"/>
</dbReference>
<dbReference type="Pfam" id="PF08245">
    <property type="entry name" value="Mur_ligase_M"/>
    <property type="match status" value="1"/>
</dbReference>
<dbReference type="RefSeq" id="WP_244385950.1">
    <property type="nucleotide sequence ID" value="NZ_AP025564.1"/>
</dbReference>
<gene>
    <name evidence="10 15" type="primary">murF</name>
    <name evidence="15" type="ORF">CE91St30_20770</name>
</gene>
<protein>
    <recommendedName>
        <fullName evidence="10 11">UDP-N-acetylmuramoyl-tripeptide--D-alanyl-D-alanine ligase</fullName>
        <ecNumber evidence="10 11">6.3.2.10</ecNumber>
    </recommendedName>
    <alternativeName>
        <fullName evidence="10">D-alanyl-D-alanine-adding enzyme</fullName>
    </alternativeName>
</protein>
<comment type="catalytic activity">
    <reaction evidence="10 11">
        <text>D-alanyl-D-alanine + UDP-N-acetyl-alpha-D-muramoyl-L-alanyl-gamma-D-glutamyl-meso-2,6-diaminopimelate + ATP = UDP-N-acetyl-alpha-D-muramoyl-L-alanyl-gamma-D-glutamyl-meso-2,6-diaminopimeloyl-D-alanyl-D-alanine + ADP + phosphate + H(+)</text>
        <dbReference type="Rhea" id="RHEA:28374"/>
        <dbReference type="ChEBI" id="CHEBI:15378"/>
        <dbReference type="ChEBI" id="CHEBI:30616"/>
        <dbReference type="ChEBI" id="CHEBI:43474"/>
        <dbReference type="ChEBI" id="CHEBI:57822"/>
        <dbReference type="ChEBI" id="CHEBI:61386"/>
        <dbReference type="ChEBI" id="CHEBI:83905"/>
        <dbReference type="ChEBI" id="CHEBI:456216"/>
        <dbReference type="EC" id="6.3.2.10"/>
    </reaction>
</comment>
<accession>A0ABM7WK44</accession>
<dbReference type="InterPro" id="IPR004101">
    <property type="entry name" value="Mur_ligase_C"/>
</dbReference>
<dbReference type="Pfam" id="PF01225">
    <property type="entry name" value="Mur_ligase"/>
    <property type="match status" value="1"/>
</dbReference>
<dbReference type="InterPro" id="IPR036615">
    <property type="entry name" value="Mur_ligase_C_dom_sf"/>
</dbReference>
<reference evidence="15 16" key="1">
    <citation type="submission" date="2022-01" db="EMBL/GenBank/DDBJ databases">
        <title>Novel bile acid biosynthetic pathways are enriched in the microbiome of centenarians.</title>
        <authorList>
            <person name="Sato Y."/>
            <person name="Atarashi K."/>
            <person name="Plichta R.D."/>
            <person name="Arai Y."/>
            <person name="Sasajima S."/>
            <person name="Kearney M.S."/>
            <person name="Suda W."/>
            <person name="Takeshita K."/>
            <person name="Sasaki T."/>
            <person name="Okamoto S."/>
            <person name="Skelly N.A."/>
            <person name="Okamura Y."/>
            <person name="Vlamakis H."/>
            <person name="Li Y."/>
            <person name="Tanoue T."/>
            <person name="Takei H."/>
            <person name="Nittono H."/>
            <person name="Narushima S."/>
            <person name="Irie J."/>
            <person name="Itoh H."/>
            <person name="Moriya K."/>
            <person name="Sugiura Y."/>
            <person name="Suematsu M."/>
            <person name="Moritoki N."/>
            <person name="Shibata S."/>
            <person name="Littman R.D."/>
            <person name="Fischbach A.M."/>
            <person name="Uwamino Y."/>
            <person name="Inoue T."/>
            <person name="Honda A."/>
            <person name="Hattori M."/>
            <person name="Murai T."/>
            <person name="Xavier J.R."/>
            <person name="Hirose N."/>
            <person name="Honda K."/>
        </authorList>
    </citation>
    <scope>NUCLEOTIDE SEQUENCE [LARGE SCALE GENOMIC DNA]</scope>
    <source>
        <strain evidence="15 16">CE91-St30</strain>
    </source>
</reference>
<dbReference type="InterPro" id="IPR051046">
    <property type="entry name" value="MurCDEF_CellWall_CoF430Synth"/>
</dbReference>
<dbReference type="InterPro" id="IPR035911">
    <property type="entry name" value="MurE/MurF_N"/>
</dbReference>